<dbReference type="InterPro" id="IPR030192">
    <property type="entry name" value="YbdG"/>
</dbReference>
<dbReference type="PANTHER" id="PTHR30414:SF0">
    <property type="entry name" value="MINICONDUCTANCE MECHANOSENSITIVE CHANNEL YBDG"/>
    <property type="match status" value="1"/>
</dbReference>
<comment type="caution">
    <text evidence="9">The sequence shown here is derived from an EMBL/GenBank/DDBJ whole genome shotgun (WGS) entry which is preliminary data.</text>
</comment>
<evidence type="ECO:0000256" key="1">
    <source>
        <dbReference type="ARBA" id="ARBA00004127"/>
    </source>
</evidence>
<name>A0ABS5JVZ6_9BACT</name>
<accession>A0ABS5JVZ6</accession>
<dbReference type="EMBL" id="JAGUCO010000007">
    <property type="protein sequence ID" value="MBS2099023.1"/>
    <property type="molecule type" value="Genomic_DNA"/>
</dbReference>
<feature type="domain" description="Mechanosensitive ion channel MscS" evidence="7">
    <location>
        <begin position="202"/>
        <end position="270"/>
    </location>
</feature>
<sequence>METVVEKGTIEFDNIINSKIDKYFESIGLSDTSGLLVKVAVLAVIVLLISYLVNKLTKYYIIKAIERVIRKTKSKYDDFFVDRQVFQRLSHLAPAFVLYIFNGIVFNDFPQVGEVVHKAILIYLVIVFVWSLTAFFSAVMDIYDSHDYAQERPIKGYVQVAQIIGYFIGILLIVSIVFNVELMALFTGLGAIAAVLLLIFKDTILGLVASVQLSAYKMVRAGDWVSMPSHNADGTVVDISLNTVKIQNWDKTITTIPTYEMVSHPFMNWKGMEDSGGRRIKRAVNIDMRSVKFCSKDLLERAKKMHYLKDYVEKKEVELANYNKEMGIDESVTVNGRRMTNIGLFRKYLEAYLHHHPKIHKDMTFLVRHLQPTEKGLPIEFYVFSNDQAWANYESIQADIMDHILAILPEFDLKVYQFPTSGSLPMEN</sequence>
<evidence type="ECO:0000259" key="8">
    <source>
        <dbReference type="Pfam" id="PF21082"/>
    </source>
</evidence>
<proteinExistence type="inferred from homology"/>
<feature type="transmembrane region" description="Helical" evidence="6">
    <location>
        <begin position="35"/>
        <end position="53"/>
    </location>
</feature>
<feature type="domain" description="Mechanosensitive ion channel MscS C-terminal" evidence="8">
    <location>
        <begin position="342"/>
        <end position="413"/>
    </location>
</feature>
<dbReference type="InterPro" id="IPR049278">
    <property type="entry name" value="MS_channel_C"/>
</dbReference>
<dbReference type="RefSeq" id="WP_212216263.1">
    <property type="nucleotide sequence ID" value="NZ_JAGUCO010000007.1"/>
</dbReference>
<gene>
    <name evidence="9" type="ORF">KEM10_12095</name>
</gene>
<organism evidence="9 10">
    <name type="scientific">Carboxylicivirga linearis</name>
    <dbReference type="NCBI Taxonomy" id="1628157"/>
    <lineage>
        <taxon>Bacteria</taxon>
        <taxon>Pseudomonadati</taxon>
        <taxon>Bacteroidota</taxon>
        <taxon>Bacteroidia</taxon>
        <taxon>Marinilabiliales</taxon>
        <taxon>Marinilabiliaceae</taxon>
        <taxon>Carboxylicivirga</taxon>
    </lineage>
</organism>
<dbReference type="SUPFAM" id="SSF50182">
    <property type="entry name" value="Sm-like ribonucleoproteins"/>
    <property type="match status" value="1"/>
</dbReference>
<dbReference type="InterPro" id="IPR023408">
    <property type="entry name" value="MscS_beta-dom_sf"/>
</dbReference>
<dbReference type="InterPro" id="IPR010920">
    <property type="entry name" value="LSM_dom_sf"/>
</dbReference>
<evidence type="ECO:0000256" key="3">
    <source>
        <dbReference type="ARBA" id="ARBA00022692"/>
    </source>
</evidence>
<evidence type="ECO:0000256" key="2">
    <source>
        <dbReference type="ARBA" id="ARBA00008017"/>
    </source>
</evidence>
<keyword evidence="4 6" id="KW-1133">Transmembrane helix</keyword>
<keyword evidence="5 6" id="KW-0472">Membrane</keyword>
<dbReference type="Gene3D" id="2.30.30.60">
    <property type="match status" value="1"/>
</dbReference>
<protein>
    <submittedName>
        <fullName evidence="9">Mechanosensitive ion channel family protein</fullName>
    </submittedName>
</protein>
<keyword evidence="3 6" id="KW-0812">Transmembrane</keyword>
<dbReference type="Pfam" id="PF21082">
    <property type="entry name" value="MS_channel_3rd"/>
    <property type="match status" value="1"/>
</dbReference>
<keyword evidence="10" id="KW-1185">Reference proteome</keyword>
<dbReference type="Proteomes" id="UP000708576">
    <property type="component" value="Unassembled WGS sequence"/>
</dbReference>
<dbReference type="InterPro" id="IPR006685">
    <property type="entry name" value="MscS_channel_2nd"/>
</dbReference>
<dbReference type="Pfam" id="PF00924">
    <property type="entry name" value="MS_channel_2nd"/>
    <property type="match status" value="1"/>
</dbReference>
<feature type="transmembrane region" description="Helical" evidence="6">
    <location>
        <begin position="119"/>
        <end position="139"/>
    </location>
</feature>
<feature type="transmembrane region" description="Helical" evidence="6">
    <location>
        <begin position="184"/>
        <end position="208"/>
    </location>
</feature>
<comment type="similarity">
    <text evidence="2">Belongs to the MscS (TC 1.A.23) family.</text>
</comment>
<evidence type="ECO:0000256" key="5">
    <source>
        <dbReference type="ARBA" id="ARBA00023136"/>
    </source>
</evidence>
<feature type="transmembrane region" description="Helical" evidence="6">
    <location>
        <begin position="89"/>
        <end position="107"/>
    </location>
</feature>
<comment type="subcellular location">
    <subcellularLocation>
        <location evidence="1">Endomembrane system</location>
        <topology evidence="1">Multi-pass membrane protein</topology>
    </subcellularLocation>
</comment>
<evidence type="ECO:0000313" key="10">
    <source>
        <dbReference type="Proteomes" id="UP000708576"/>
    </source>
</evidence>
<evidence type="ECO:0000256" key="6">
    <source>
        <dbReference type="SAM" id="Phobius"/>
    </source>
</evidence>
<dbReference type="PANTHER" id="PTHR30414">
    <property type="entry name" value="MINICONDUCTANCE MECHANOSENSITIVE CHANNEL YBDG"/>
    <property type="match status" value="1"/>
</dbReference>
<evidence type="ECO:0000259" key="7">
    <source>
        <dbReference type="Pfam" id="PF00924"/>
    </source>
</evidence>
<feature type="transmembrane region" description="Helical" evidence="6">
    <location>
        <begin position="160"/>
        <end position="178"/>
    </location>
</feature>
<evidence type="ECO:0000256" key="4">
    <source>
        <dbReference type="ARBA" id="ARBA00022989"/>
    </source>
</evidence>
<evidence type="ECO:0000313" key="9">
    <source>
        <dbReference type="EMBL" id="MBS2099023.1"/>
    </source>
</evidence>
<reference evidence="9 10" key="1">
    <citation type="journal article" date="2015" name="Int. J. Syst. Evol. Microbiol.">
        <title>Carboxylicivirga linearis sp. nov., isolated from a sea cucumber culture pond.</title>
        <authorList>
            <person name="Wang F.Q."/>
            <person name="Zhou Y.X."/>
            <person name="Lin X.Z."/>
            <person name="Chen G.J."/>
            <person name="Du Z.J."/>
        </authorList>
    </citation>
    <scope>NUCLEOTIDE SEQUENCE [LARGE SCALE GENOMIC DNA]</scope>
    <source>
        <strain evidence="9 10">FB218</strain>
    </source>
</reference>